<comment type="subcellular location">
    <subcellularLocation>
        <location evidence="3">Plastid</location>
        <location evidence="3">Chloroplast outer membrane</location>
    </subcellularLocation>
</comment>
<dbReference type="Proteomes" id="UP000825729">
    <property type="component" value="Unassembled WGS sequence"/>
</dbReference>
<dbReference type="GO" id="GO:0009707">
    <property type="term" value="C:chloroplast outer membrane"/>
    <property type="evidence" value="ECO:0007669"/>
    <property type="project" value="UniProtKB-SubCell"/>
</dbReference>
<dbReference type="AlphaFoldDB" id="A0AAV7E974"/>
<dbReference type="Pfam" id="PF01103">
    <property type="entry name" value="Omp85"/>
    <property type="match status" value="1"/>
</dbReference>
<dbReference type="EMBL" id="JAINDJ010000006">
    <property type="protein sequence ID" value="KAG9445273.1"/>
    <property type="molecule type" value="Genomic_DNA"/>
</dbReference>
<name>A0AAV7E974_ARIFI</name>
<dbReference type="Gene3D" id="2.40.160.50">
    <property type="entry name" value="membrane protein fhac: a member of the omp85/tpsb transporter family"/>
    <property type="match status" value="1"/>
</dbReference>
<evidence type="ECO:0000256" key="3">
    <source>
        <dbReference type="ARBA" id="ARBA00024013"/>
    </source>
</evidence>
<dbReference type="GO" id="GO:0009658">
    <property type="term" value="P:chloroplast organization"/>
    <property type="evidence" value="ECO:0007669"/>
    <property type="project" value="TreeGrafter"/>
</dbReference>
<evidence type="ECO:0000259" key="4">
    <source>
        <dbReference type="Pfam" id="PF01103"/>
    </source>
</evidence>
<evidence type="ECO:0000256" key="2">
    <source>
        <dbReference type="ARBA" id="ARBA00023136"/>
    </source>
</evidence>
<gene>
    <name evidence="5" type="ORF">H6P81_016613</name>
</gene>
<dbReference type="InterPro" id="IPR039910">
    <property type="entry name" value="D15-like"/>
</dbReference>
<dbReference type="GO" id="GO:0009793">
    <property type="term" value="P:embryo development ending in seed dormancy"/>
    <property type="evidence" value="ECO:0007669"/>
    <property type="project" value="TreeGrafter"/>
</dbReference>
<dbReference type="InterPro" id="IPR000184">
    <property type="entry name" value="Bac_surfAg_D15"/>
</dbReference>
<evidence type="ECO:0000313" key="6">
    <source>
        <dbReference type="Proteomes" id="UP000825729"/>
    </source>
</evidence>
<dbReference type="FunFam" id="2.40.160.50:FF:000007">
    <property type="entry name" value="Outer envelope protein 80, chloroplastic"/>
    <property type="match status" value="1"/>
</dbReference>
<keyword evidence="2" id="KW-0472">Membrane</keyword>
<accession>A0AAV7E974</accession>
<sequence>MGAQKSIHAGKAKIDINVDLTHKLCQALLVPPAFRHSSDVLSQVVGSLCVKHPNLFGKSEKLDVLWDKGLYDSNIVIAFRKPRPEWLAQKSFVIQHSVSPEIGVHGFPVDNFSRSGSGGVNLCRFSAGLDLSEPSSSNWSSTTSIKFEHVRPLSDDGRSITRDVDGFPVTCSGSPHDSMVVLKQESNYAVASEDSFSQVNFQIEQGIPLVSKWLIFNKFKFVASKGMKVGPAFLLASLTGGSIVGDMAPYQAFAIGGLNSVRGYGEGAVGSGRSCFVVNSELTVPMAKGLEGAFFMDCGTDLCSGHHVPGNPALRKGKPGSGFGVGYGLRFNSRIGQFRIDYAINAFQQKTVYFGIGNITS</sequence>
<keyword evidence="1" id="KW-0934">Plastid</keyword>
<reference evidence="5 6" key="1">
    <citation type="submission" date="2021-07" db="EMBL/GenBank/DDBJ databases">
        <title>The Aristolochia fimbriata genome: insights into angiosperm evolution, floral development and chemical biosynthesis.</title>
        <authorList>
            <person name="Jiao Y."/>
        </authorList>
    </citation>
    <scope>NUCLEOTIDE SEQUENCE [LARGE SCALE GENOMIC DNA]</scope>
    <source>
        <strain evidence="5">IBCAS-2021</strain>
        <tissue evidence="5">Leaf</tissue>
    </source>
</reference>
<protein>
    <recommendedName>
        <fullName evidence="4">Bacterial surface antigen (D15) domain-containing protein</fullName>
    </recommendedName>
</protein>
<evidence type="ECO:0000313" key="5">
    <source>
        <dbReference type="EMBL" id="KAG9445273.1"/>
    </source>
</evidence>
<feature type="domain" description="Bacterial surface antigen (D15)" evidence="4">
    <location>
        <begin position="54"/>
        <end position="358"/>
    </location>
</feature>
<keyword evidence="1" id="KW-1002">Plastid outer membrane</keyword>
<proteinExistence type="predicted"/>
<dbReference type="PANTHER" id="PTHR12815:SF40">
    <property type="entry name" value="OUTER ENVELOPE PROTEIN 36, CHLOROPLASTIC-RELATED"/>
    <property type="match status" value="1"/>
</dbReference>
<keyword evidence="6" id="KW-1185">Reference proteome</keyword>
<evidence type="ECO:0000256" key="1">
    <source>
        <dbReference type="ARBA" id="ARBA00022805"/>
    </source>
</evidence>
<organism evidence="5 6">
    <name type="scientific">Aristolochia fimbriata</name>
    <name type="common">White veined hardy Dutchman's pipe vine</name>
    <dbReference type="NCBI Taxonomy" id="158543"/>
    <lineage>
        <taxon>Eukaryota</taxon>
        <taxon>Viridiplantae</taxon>
        <taxon>Streptophyta</taxon>
        <taxon>Embryophyta</taxon>
        <taxon>Tracheophyta</taxon>
        <taxon>Spermatophyta</taxon>
        <taxon>Magnoliopsida</taxon>
        <taxon>Magnoliidae</taxon>
        <taxon>Piperales</taxon>
        <taxon>Aristolochiaceae</taxon>
        <taxon>Aristolochia</taxon>
    </lineage>
</organism>
<comment type="caution">
    <text evidence="5">The sequence shown here is derived from an EMBL/GenBank/DDBJ whole genome shotgun (WGS) entry which is preliminary data.</text>
</comment>
<dbReference type="PANTHER" id="PTHR12815">
    <property type="entry name" value="SORTING AND ASSEMBLY MACHINERY SAMM50 PROTEIN FAMILY MEMBER"/>
    <property type="match status" value="1"/>
</dbReference>